<feature type="region of interest" description="Disordered" evidence="1">
    <location>
        <begin position="1"/>
        <end position="21"/>
    </location>
</feature>
<dbReference type="EnsemblPlants" id="Bo1g053740.1">
    <property type="protein sequence ID" value="Bo1g053740.1"/>
    <property type="gene ID" value="Bo1g053740"/>
</dbReference>
<evidence type="ECO:0000313" key="2">
    <source>
        <dbReference type="EnsemblPlants" id="Bo1g053740.1"/>
    </source>
</evidence>
<keyword evidence="3" id="KW-1185">Reference proteome</keyword>
<feature type="region of interest" description="Disordered" evidence="1">
    <location>
        <begin position="154"/>
        <end position="227"/>
    </location>
</feature>
<evidence type="ECO:0000313" key="3">
    <source>
        <dbReference type="Proteomes" id="UP000032141"/>
    </source>
</evidence>
<dbReference type="AlphaFoldDB" id="A0A0D3A7M5"/>
<accession>A0A0D3A7M5</accession>
<evidence type="ECO:0000256" key="1">
    <source>
        <dbReference type="SAM" id="MobiDB-lite"/>
    </source>
</evidence>
<reference evidence="2" key="2">
    <citation type="submission" date="2015-03" db="UniProtKB">
        <authorList>
            <consortium name="EnsemblPlants"/>
        </authorList>
    </citation>
    <scope>IDENTIFICATION</scope>
</reference>
<dbReference type="HOGENOM" id="CLU_1221181_0_0_1"/>
<feature type="compositionally biased region" description="Basic residues" evidence="1">
    <location>
        <begin position="8"/>
        <end position="17"/>
    </location>
</feature>
<dbReference type="STRING" id="109376.A0A0D3A7M5"/>
<feature type="compositionally biased region" description="Polar residues" evidence="1">
    <location>
        <begin position="186"/>
        <end position="227"/>
    </location>
</feature>
<reference evidence="2 3" key="1">
    <citation type="journal article" date="2014" name="Genome Biol.">
        <title>Transcriptome and methylome profiling reveals relics of genome dominance in the mesopolyploid Brassica oleracea.</title>
        <authorList>
            <person name="Parkin I.A."/>
            <person name="Koh C."/>
            <person name="Tang H."/>
            <person name="Robinson S.J."/>
            <person name="Kagale S."/>
            <person name="Clarke W.E."/>
            <person name="Town C.D."/>
            <person name="Nixon J."/>
            <person name="Krishnakumar V."/>
            <person name="Bidwell S.L."/>
            <person name="Denoeud F."/>
            <person name="Belcram H."/>
            <person name="Links M.G."/>
            <person name="Just J."/>
            <person name="Clarke C."/>
            <person name="Bender T."/>
            <person name="Huebert T."/>
            <person name="Mason A.S."/>
            <person name="Pires J.C."/>
            <person name="Barker G."/>
            <person name="Moore J."/>
            <person name="Walley P.G."/>
            <person name="Manoli S."/>
            <person name="Batley J."/>
            <person name="Edwards D."/>
            <person name="Nelson M.N."/>
            <person name="Wang X."/>
            <person name="Paterson A.H."/>
            <person name="King G."/>
            <person name="Bancroft I."/>
            <person name="Chalhoub B."/>
            <person name="Sharpe A.G."/>
        </authorList>
    </citation>
    <scope>NUCLEOTIDE SEQUENCE</scope>
    <source>
        <strain evidence="2 3">cv. TO1000</strain>
    </source>
</reference>
<sequence length="227" mass="25423">MASEALPKRRNNKRERRRLRDRERRRFLSEDERERHLARRPKNYQLRRQRAEINRIDCQVQAITGGSQATLTSPPDSGTSNTVPLAESDQSIAMSSGLRLSEVKQLVRSKGATRGIVVTTLSTHKSSYLCLDQRTQRLYSSRYVQFLEDTFPFRTKTSPPAPSHPPSEPEHPASSNPETIVVPLGQTRSITPPCSVQHQNLQQSLSPTNSLASPDNASPSIPSSDTI</sequence>
<protein>
    <submittedName>
        <fullName evidence="2">Uncharacterized protein</fullName>
    </submittedName>
</protein>
<organism evidence="2 3">
    <name type="scientific">Brassica oleracea var. oleracea</name>
    <dbReference type="NCBI Taxonomy" id="109376"/>
    <lineage>
        <taxon>Eukaryota</taxon>
        <taxon>Viridiplantae</taxon>
        <taxon>Streptophyta</taxon>
        <taxon>Embryophyta</taxon>
        <taxon>Tracheophyta</taxon>
        <taxon>Spermatophyta</taxon>
        <taxon>Magnoliopsida</taxon>
        <taxon>eudicotyledons</taxon>
        <taxon>Gunneridae</taxon>
        <taxon>Pentapetalae</taxon>
        <taxon>rosids</taxon>
        <taxon>malvids</taxon>
        <taxon>Brassicales</taxon>
        <taxon>Brassicaceae</taxon>
        <taxon>Brassiceae</taxon>
        <taxon>Brassica</taxon>
    </lineage>
</organism>
<name>A0A0D3A7M5_BRAOL</name>
<dbReference type="Gramene" id="Bo1g053740.1">
    <property type="protein sequence ID" value="Bo1g053740.1"/>
    <property type="gene ID" value="Bo1g053740"/>
</dbReference>
<proteinExistence type="predicted"/>
<dbReference type="Proteomes" id="UP000032141">
    <property type="component" value="Chromosome C1"/>
</dbReference>